<protein>
    <recommendedName>
        <fullName evidence="12">UDP-glucose ceramide glucosyltransferase-like 1</fullName>
    </recommendedName>
</protein>
<dbReference type="GeneTree" id="ENSGT00390000004600"/>
<comment type="cofactor">
    <cofactor evidence="1">
        <name>Ca(2+)</name>
        <dbReference type="ChEBI" id="CHEBI:29108"/>
    </cofactor>
</comment>
<feature type="region of interest" description="Disordered" evidence="13">
    <location>
        <begin position="1441"/>
        <end position="1470"/>
    </location>
</feature>
<evidence type="ECO:0000256" key="13">
    <source>
        <dbReference type="SAM" id="MobiDB-lite"/>
    </source>
</evidence>
<dbReference type="InterPro" id="IPR040525">
    <property type="entry name" value="UGGT_TRXL_4"/>
</dbReference>
<comment type="similarity">
    <text evidence="4">Belongs to the glycosyltransferase 8 family.</text>
</comment>
<organism evidence="19 20">
    <name type="scientific">Salmo trutta</name>
    <name type="common">Brown trout</name>
    <dbReference type="NCBI Taxonomy" id="8032"/>
    <lineage>
        <taxon>Eukaryota</taxon>
        <taxon>Metazoa</taxon>
        <taxon>Chordata</taxon>
        <taxon>Craniata</taxon>
        <taxon>Vertebrata</taxon>
        <taxon>Euteleostomi</taxon>
        <taxon>Actinopterygii</taxon>
        <taxon>Neopterygii</taxon>
        <taxon>Teleostei</taxon>
        <taxon>Protacanthopterygii</taxon>
        <taxon>Salmoniformes</taxon>
        <taxon>Salmonidae</taxon>
        <taxon>Salmoninae</taxon>
        <taxon>Salmo</taxon>
    </lineage>
</organism>
<keyword evidence="8" id="KW-0256">Endoplasmic reticulum</keyword>
<reference evidence="19" key="2">
    <citation type="submission" date="2025-09" db="UniProtKB">
        <authorList>
            <consortium name="Ensembl"/>
        </authorList>
    </citation>
    <scope>IDENTIFICATION</scope>
</reference>
<evidence type="ECO:0000256" key="4">
    <source>
        <dbReference type="ARBA" id="ARBA00006351"/>
    </source>
</evidence>
<dbReference type="UniPathway" id="UPA00378"/>
<evidence type="ECO:0000256" key="10">
    <source>
        <dbReference type="ARBA" id="ARBA00045874"/>
    </source>
</evidence>
<keyword evidence="6" id="KW-0808">Transferase</keyword>
<dbReference type="Pfam" id="PF18403">
    <property type="entry name" value="Thioredoxin_15"/>
    <property type="match status" value="1"/>
</dbReference>
<dbReference type="GO" id="GO:0003980">
    <property type="term" value="F:UDP-glucose:glycoprotein glucosyltransferase activity"/>
    <property type="evidence" value="ECO:0007669"/>
    <property type="project" value="InterPro"/>
</dbReference>
<evidence type="ECO:0000259" key="15">
    <source>
        <dbReference type="Pfam" id="PF18401"/>
    </source>
</evidence>
<evidence type="ECO:0000256" key="7">
    <source>
        <dbReference type="ARBA" id="ARBA00022729"/>
    </source>
</evidence>
<dbReference type="Pfam" id="PF18404">
    <property type="entry name" value="Glyco_transf_24"/>
    <property type="match status" value="1"/>
</dbReference>
<evidence type="ECO:0000256" key="8">
    <source>
        <dbReference type="ARBA" id="ARBA00022824"/>
    </source>
</evidence>
<evidence type="ECO:0000259" key="17">
    <source>
        <dbReference type="Pfam" id="PF18403"/>
    </source>
</evidence>
<evidence type="ECO:0000256" key="1">
    <source>
        <dbReference type="ARBA" id="ARBA00001913"/>
    </source>
</evidence>
<evidence type="ECO:0000256" key="5">
    <source>
        <dbReference type="ARBA" id="ARBA00022676"/>
    </source>
</evidence>
<feature type="domain" description="UDP-glucose:glycoprotein glucosyltransferase thioredoxin-like" evidence="17">
    <location>
        <begin position="673"/>
        <end position="886"/>
    </location>
</feature>
<comment type="subcellular location">
    <subcellularLocation>
        <location evidence="2">Endoplasmic reticulum lumen</location>
    </subcellularLocation>
</comment>
<dbReference type="GO" id="GO:0036503">
    <property type="term" value="P:ERAD pathway"/>
    <property type="evidence" value="ECO:0007669"/>
    <property type="project" value="TreeGrafter"/>
</dbReference>
<evidence type="ECO:0000259" key="14">
    <source>
        <dbReference type="Pfam" id="PF18400"/>
    </source>
</evidence>
<evidence type="ECO:0000256" key="9">
    <source>
        <dbReference type="ARBA" id="ARBA00023180"/>
    </source>
</evidence>
<evidence type="ECO:0000256" key="3">
    <source>
        <dbReference type="ARBA" id="ARBA00004922"/>
    </source>
</evidence>
<evidence type="ECO:0000313" key="20">
    <source>
        <dbReference type="Proteomes" id="UP000472277"/>
    </source>
</evidence>
<evidence type="ECO:0000259" key="16">
    <source>
        <dbReference type="Pfam" id="PF18402"/>
    </source>
</evidence>
<dbReference type="GO" id="GO:0018279">
    <property type="term" value="P:protein N-linked glycosylation via asparagine"/>
    <property type="evidence" value="ECO:0007669"/>
    <property type="project" value="TreeGrafter"/>
</dbReference>
<comment type="pathway">
    <text evidence="3">Protein modification; protein glycosylation.</text>
</comment>
<dbReference type="SUPFAM" id="SSF53448">
    <property type="entry name" value="Nucleotide-diphospho-sugar transferases"/>
    <property type="match status" value="1"/>
</dbReference>
<dbReference type="Pfam" id="PF18402">
    <property type="entry name" value="Thioredoxin_14"/>
    <property type="match status" value="1"/>
</dbReference>
<dbReference type="GO" id="GO:0051082">
    <property type="term" value="F:unfolded protein binding"/>
    <property type="evidence" value="ECO:0007669"/>
    <property type="project" value="TreeGrafter"/>
</dbReference>
<evidence type="ECO:0000256" key="6">
    <source>
        <dbReference type="ARBA" id="ARBA00022679"/>
    </source>
</evidence>
<reference evidence="19" key="1">
    <citation type="submission" date="2025-08" db="UniProtKB">
        <authorList>
            <consortium name="Ensembl"/>
        </authorList>
    </citation>
    <scope>IDENTIFICATION</scope>
</reference>
<feature type="domain" description="Glucosyltransferase 24 catalytic" evidence="18">
    <location>
        <begin position="1172"/>
        <end position="1439"/>
    </location>
</feature>
<proteinExistence type="inferred from homology"/>
<dbReference type="Pfam" id="PF18401">
    <property type="entry name" value="Thioredoxin_13"/>
    <property type="match status" value="1"/>
</dbReference>
<name>A0A674F436_SALTR</name>
<dbReference type="Gene3D" id="3.90.550.10">
    <property type="entry name" value="Spore Coat Polysaccharide Biosynthesis Protein SpsA, Chain A"/>
    <property type="match status" value="1"/>
</dbReference>
<dbReference type="InterPro" id="IPR009448">
    <property type="entry name" value="UDP-g_GGtrans"/>
</dbReference>
<dbReference type="FunFam" id="3.90.550.10:FF:000004">
    <property type="entry name" value="UDP-glucose glycoprotein glucosyltransferase 1"/>
    <property type="match status" value="1"/>
</dbReference>
<evidence type="ECO:0000259" key="18">
    <source>
        <dbReference type="Pfam" id="PF18404"/>
    </source>
</evidence>
<feature type="domain" description="UGGT thioredoxin-like" evidence="16">
    <location>
        <begin position="399"/>
        <end position="644"/>
    </location>
</feature>
<dbReference type="GO" id="GO:0005788">
    <property type="term" value="C:endoplasmic reticulum lumen"/>
    <property type="evidence" value="ECO:0007669"/>
    <property type="project" value="UniProtKB-SubCell"/>
</dbReference>
<dbReference type="InterPro" id="IPR040694">
    <property type="entry name" value="UGGT_TRXL_2"/>
</dbReference>
<feature type="domain" description="UGGT thioredoxin-like" evidence="15">
    <location>
        <begin position="271"/>
        <end position="385"/>
    </location>
</feature>
<dbReference type="InterPro" id="IPR040693">
    <property type="entry name" value="UGGT_TRXL_1"/>
</dbReference>
<dbReference type="Pfam" id="PF06427">
    <property type="entry name" value="UDP-g_GGTase"/>
    <property type="match status" value="1"/>
</dbReference>
<dbReference type="PANTHER" id="PTHR11226:SF1">
    <property type="entry name" value="UDP-GLUCOSE:GLYCOPROTEIN GLUCOSYLTRANSFERASE 2"/>
    <property type="match status" value="1"/>
</dbReference>
<dbReference type="Proteomes" id="UP000472277">
    <property type="component" value="Chromosome 24"/>
</dbReference>
<dbReference type="PANTHER" id="PTHR11226">
    <property type="entry name" value="UDP-GLUCOSE GLYCOPROTEIN:GLUCOSYLTRANSFERASE"/>
    <property type="match status" value="1"/>
</dbReference>
<evidence type="ECO:0000313" key="19">
    <source>
        <dbReference type="Ensembl" id="ENSSTUP00000115028.1"/>
    </source>
</evidence>
<comment type="function">
    <text evidence="10">Recognizes glycoproteins with minor folding defects. Reglucosylates single N-glycans near the misfolded part of the protein, thus providing quality control for protein folding in the endoplasmic reticulum. Reglucosylated proteins are recognized by calreticulin for recycling to the endoplasmic reticulum and refolding or degradation.</text>
</comment>
<evidence type="ECO:0000256" key="2">
    <source>
        <dbReference type="ARBA" id="ARBA00004319"/>
    </source>
</evidence>
<dbReference type="Ensembl" id="ENSSTUT00000123075.1">
    <property type="protein sequence ID" value="ENSSTUP00000115028.1"/>
    <property type="gene ID" value="ENSSTUG00000050158.1"/>
</dbReference>
<sequence length="1470" mass="166740">MLQVLNHNELTFSCVHAFLFPNLLFSEFIAEDGNEKFWDFVDTSQDSLHIHLTQISFTESVRSYYNLVIKKAGQFLTALQVNLLKFALSLRSYSPAVHASQQIGSDESPPEACLAFVSVHGQHGCSTKDLKKLLKAAAGRPKPYLYKNEHRYPGLNKTDVPVVILYAEIGTKKFGSFHKVLAEKAAEGKLIYVLRHFVAEPRPQKMLLSGYGVELAIKSTEYKAVDDTQVKVNTDEDDIDEVQGFFFGKLKNSHPDLQEQLEELRKHLLESTNDMAPLKVWELQDLSFQAAARIMSVPTFDALKLMRDLSQNFPSKASRESSLFQRLSETMGIHPGDGGLFINGLHIDLDVHNPFSILDTIRGEAKILEGLHNLGIKEENLSKLLRLPMNPVEENYALDIRHPAITWINDIETDSMYRSWPSGVQELLRATFPGVIRQIRRNFFNLVLLLDPVQEESIELVKLAELFYKHKIPLRIGFVFVVNTDDEVDGSTDAGVAFFRLLNYIADEYDLSQALMSMMYNKVEIGEALSVDTVSAYLKKKFPKASAARIFGEDSEYDDKRKAGAVFYKKSGLGPLPLALFNGVPLNAEEMDPDELETVILQRIMDTTNFFQRAVYMGQLTEGTDVVDHLMDQANMVPRINPLILRTDRTYLDLTASPVFIQFTILFIFSFQMNYFTKNGKRQDEDGINGVTVWIVGDFEKASGRRLLLNALKHLRASAGVRVGVIDNPSGGVPSEDSTVLYRAVWAALLTQKNKAAVEFVQKILKEETVQLLQQGTKMKNLLVKGMNADAFEKKFNTMEVDFIRSQQLFCRDVLKLHTGQRAVVSNGRILGPFEDEEEFNVEDFHLLEKITLSTTAEKVKARIKQMGIKGKQASDLVMKVDALLAAAPKGEGRRDFRFVKDEHSVLHFAPREDEVFYDVVAIVDPVTRDAQKMSPLLIVLSQVVNVKLQVFMNCRAKLSDMPLKSFYRFVLESDVSFLANETVSAGPVAHFLELPDSPLLTLNMITPESWMVEAVRSPYDLDNIHLQEVLSVVTAEYELEHLLLEGHCFDLSTGQPPRGLQFTLGMSQDPLMQDTIVMANLGYFQLKANPGAWILKLREGRSEDIYQILAHDGTDSPSDSPADTGDVKVVLNSFHSKIIKVRAYVTRMVLCSIAGGGSSSEDGEKNREDVLNIFSVASGHLYERFLRIMMLSVLQHTKTPVKFWFLKNYLSPSFKESIPYMAEAYGFQYELVQYKWPRWLHQQTEKQRIIWGYKILFLDVLFPLAVDKIIFVDADQIVRADLKELRDLNLEGAPYGYTPFCDSRKEMEGYRFWKTGYWASHLGNRRYHISALYVVDLKKFRKIAAGDRLRGQYQALSQDPNSLSNLDQDLPNNMIHQVAIKSLPQEWLWCETWCDNASKTTAKTIDLCNNPKTKEPKLSAAVRIVPEWVEYDNKIKQLLRDVQEQKDNDRATQTQSPMPEPSSSPEKTG</sequence>
<dbReference type="CDD" id="cd06432">
    <property type="entry name" value="GT8_HUGT1_C_like"/>
    <property type="match status" value="1"/>
</dbReference>
<comment type="catalytic activity">
    <reaction evidence="11">
        <text>N(4)-(alpha-D-Man-(1-&gt;2)-alpha-D-Man-(1-&gt;2)-alpha-D-Man-(1-&gt;3)-[alpha-D-Man-(1-&gt;2)-alpha-D-Man-(1-&gt;3)-[alpha-D-Man-(1-&gt;2)-alpha-D-Man-(1-&gt;6)]-alpha-D-Man-(1-&gt;6)]-beta-D-Man-(1-&gt;4)-beta-D-GlcNAc-(1-&gt;4)-beta-D-GlcNAc)-L-asparaginyl-[protein] (N-glucan mannose isomer 9A1,2,3B1,2,3) + UDP-alpha-D-glucose = N(4)-(alpha-D-Glc-(1-&gt;3)-alpha-D-Man-(1-&gt;2)-alpha-D-Man-(1-&gt;2)-alpha-D-Man-(1-&gt;3)-[alpha-D-Man-(1-&gt;2)-alpha-D-Man-(1-&gt;3)-[alpha-D-Man-(1-&gt;2)-alpha-D-Man-(1-&gt;6)]-alpha-D-Man-(1-&gt;6)]-beta-D-Man-(1-&gt;4)-beta-D-GlcNAc-(1-&gt;4)-beta-D-GlcNAc)-L-asparaginyl-[protein] + UDP + H(+)</text>
        <dbReference type="Rhea" id="RHEA:61304"/>
        <dbReference type="Rhea" id="RHEA-COMP:14356"/>
        <dbReference type="Rhea" id="RHEA-COMP:14357"/>
        <dbReference type="ChEBI" id="CHEBI:15378"/>
        <dbReference type="ChEBI" id="CHEBI:58223"/>
        <dbReference type="ChEBI" id="CHEBI:58885"/>
        <dbReference type="ChEBI" id="CHEBI:59080"/>
        <dbReference type="ChEBI" id="CHEBI:139493"/>
    </reaction>
</comment>
<feature type="compositionally biased region" description="Basic and acidic residues" evidence="13">
    <location>
        <begin position="1441"/>
        <end position="1451"/>
    </location>
</feature>
<keyword evidence="20" id="KW-1185">Reference proteome</keyword>
<dbReference type="InterPro" id="IPR040692">
    <property type="entry name" value="UGGT_TRXL_3"/>
</dbReference>
<dbReference type="Pfam" id="PF18400">
    <property type="entry name" value="Thioredoxin_12"/>
    <property type="match status" value="1"/>
</dbReference>
<keyword evidence="7" id="KW-0732">Signal</keyword>
<evidence type="ECO:0000256" key="11">
    <source>
        <dbReference type="ARBA" id="ARBA00048456"/>
    </source>
</evidence>
<dbReference type="InterPro" id="IPR040497">
    <property type="entry name" value="Glyco_transf_24"/>
</dbReference>
<feature type="domain" description="UGGT thioredoxin-like" evidence="14">
    <location>
        <begin position="25"/>
        <end position="203"/>
    </location>
</feature>
<evidence type="ECO:0000256" key="12">
    <source>
        <dbReference type="ARBA" id="ARBA00081614"/>
    </source>
</evidence>
<accession>A0A674F436</accession>
<dbReference type="InterPro" id="IPR029044">
    <property type="entry name" value="Nucleotide-diphossugar_trans"/>
</dbReference>
<keyword evidence="9" id="KW-0325">Glycoprotein</keyword>
<gene>
    <name evidence="19" type="primary">UGGT2</name>
    <name evidence="19" type="synonym">uggt2</name>
</gene>
<keyword evidence="5" id="KW-0328">Glycosyltransferase</keyword>